<dbReference type="Gene3D" id="1.10.1220.10">
    <property type="entry name" value="Met repressor-like"/>
    <property type="match status" value="1"/>
</dbReference>
<reference evidence="2 3" key="1">
    <citation type="submission" date="2018-12" db="EMBL/GenBank/DDBJ databases">
        <title>Complete genome of Litorilituus sediminis.</title>
        <authorList>
            <person name="Liu A."/>
            <person name="Rong J."/>
        </authorList>
    </citation>
    <scope>NUCLEOTIDE SEQUENCE [LARGE SCALE GENOMIC DNA]</scope>
    <source>
        <strain evidence="2 3">JCM 17549</strain>
    </source>
</reference>
<gene>
    <name evidence="2" type="ORF">EMK97_12145</name>
</gene>
<protein>
    <recommendedName>
        <fullName evidence="4">Replication protein RepA</fullName>
    </recommendedName>
</protein>
<name>A0A4P6PA11_9GAMM</name>
<evidence type="ECO:0000256" key="1">
    <source>
        <dbReference type="SAM" id="MobiDB-lite"/>
    </source>
</evidence>
<feature type="region of interest" description="Disordered" evidence="1">
    <location>
        <begin position="70"/>
        <end position="93"/>
    </location>
</feature>
<proteinExistence type="predicted"/>
<evidence type="ECO:0008006" key="4">
    <source>
        <dbReference type="Google" id="ProtNLM"/>
    </source>
</evidence>
<dbReference type="AlphaFoldDB" id="A0A4P6PA11"/>
<dbReference type="InterPro" id="IPR013321">
    <property type="entry name" value="Arc_rbn_hlx_hlx"/>
</dbReference>
<evidence type="ECO:0000313" key="3">
    <source>
        <dbReference type="Proteomes" id="UP000290244"/>
    </source>
</evidence>
<organism evidence="2 3">
    <name type="scientific">Litorilituus sediminis</name>
    <dbReference type="NCBI Taxonomy" id="718192"/>
    <lineage>
        <taxon>Bacteria</taxon>
        <taxon>Pseudomonadati</taxon>
        <taxon>Pseudomonadota</taxon>
        <taxon>Gammaproteobacteria</taxon>
        <taxon>Alteromonadales</taxon>
        <taxon>Colwelliaceae</taxon>
        <taxon>Litorilituus</taxon>
    </lineage>
</organism>
<dbReference type="EMBL" id="CP034759">
    <property type="protein sequence ID" value="QBG36415.1"/>
    <property type="molecule type" value="Genomic_DNA"/>
</dbReference>
<evidence type="ECO:0000313" key="2">
    <source>
        <dbReference type="EMBL" id="QBG36415.1"/>
    </source>
</evidence>
<dbReference type="KEGG" id="lsd:EMK97_12145"/>
<sequence>MSLTDLKKTKDGKAKKKNFTIDEFISDAENYAKGKPKIVTTVAGAESEQKLNLQEAIAEAKRFIELKEAEHKQVEQSRKRTKGKSKSDKPFRRATFTLSEDAINQLHELSAESDLAKSHILRILIDELCNKEQTEQLKKLLQSKVD</sequence>
<keyword evidence="3" id="KW-1185">Reference proteome</keyword>
<dbReference type="GO" id="GO:0006355">
    <property type="term" value="P:regulation of DNA-templated transcription"/>
    <property type="evidence" value="ECO:0007669"/>
    <property type="project" value="InterPro"/>
</dbReference>
<accession>A0A4P6PA11</accession>
<dbReference type="RefSeq" id="WP_130602546.1">
    <property type="nucleotide sequence ID" value="NZ_CP034759.1"/>
</dbReference>
<dbReference type="Proteomes" id="UP000290244">
    <property type="component" value="Chromosome"/>
</dbReference>
<dbReference type="OrthoDB" id="5593192at2"/>